<organism evidence="1 2">
    <name type="scientific">Limosilactobacillus fermentum</name>
    <name type="common">Lactobacillus fermentum</name>
    <dbReference type="NCBI Taxonomy" id="1613"/>
    <lineage>
        <taxon>Bacteria</taxon>
        <taxon>Bacillati</taxon>
        <taxon>Bacillota</taxon>
        <taxon>Bacilli</taxon>
        <taxon>Lactobacillales</taxon>
        <taxon>Lactobacillaceae</taxon>
        <taxon>Limosilactobacillus</taxon>
    </lineage>
</organism>
<evidence type="ECO:0000313" key="1">
    <source>
        <dbReference type="EMBL" id="GIC71320.1"/>
    </source>
</evidence>
<dbReference type="AlphaFoldDB" id="A0ABD0AJJ4"/>
<proteinExistence type="predicted"/>
<protein>
    <submittedName>
        <fullName evidence="1">Uncharacterized protein</fullName>
    </submittedName>
</protein>
<dbReference type="EMBL" id="BOLH01000002">
    <property type="protein sequence ID" value="GIC71320.1"/>
    <property type="molecule type" value="Genomic_DNA"/>
</dbReference>
<reference evidence="1 2" key="1">
    <citation type="submission" date="2021-01" db="EMBL/GenBank/DDBJ databases">
        <title>Development of a method for detection of lactic acid bacteria that cause putrefactive shochu mash.</title>
        <authorList>
            <person name="Takashita H."/>
            <person name="Fujihara E."/>
            <person name="Takayama K."/>
            <person name="Yamamoto H."/>
            <person name="Mizutani M."/>
            <person name="Kajiwara Y."/>
        </authorList>
    </citation>
    <scope>NUCLEOTIDE SEQUENCE [LARGE SCALE GENOMIC DNA]</scope>
    <source>
        <strain evidence="1 2">01-B1</strain>
    </source>
</reference>
<dbReference type="Proteomes" id="UP000653631">
    <property type="component" value="Unassembled WGS sequence"/>
</dbReference>
<gene>
    <name evidence="1" type="ORF">LF01B1_03350</name>
</gene>
<name>A0ABD0AJJ4_LIMFE</name>
<accession>A0ABD0AJJ4</accession>
<evidence type="ECO:0000313" key="2">
    <source>
        <dbReference type="Proteomes" id="UP000653631"/>
    </source>
</evidence>
<comment type="caution">
    <text evidence="1">The sequence shown here is derived from an EMBL/GenBank/DDBJ whole genome shotgun (WGS) entry which is preliminary data.</text>
</comment>
<sequence>MTQVALVDVNRAVINGARAPRVAKGNINSPVPTKITIKKPSVNSLGKDN</sequence>
<dbReference type="RefSeq" id="WP_340567937.1">
    <property type="nucleotide sequence ID" value="NZ_CP193773.1"/>
</dbReference>